<dbReference type="Pfam" id="PF22749">
    <property type="entry name" value="Arb2"/>
    <property type="match status" value="1"/>
</dbReference>
<dbReference type="OrthoDB" id="421951at2759"/>
<dbReference type="Proteomes" id="UP000008820">
    <property type="component" value="Chromosome 3"/>
</dbReference>
<dbReference type="FunCoup" id="A0A6I8TDS7">
    <property type="interactions" value="2264"/>
</dbReference>
<accession>A0A6I8TDS7</accession>
<dbReference type="AlphaFoldDB" id="A0A6I8TDS7"/>
<dbReference type="FunFam" id="3.40.50.1820:FF:000257">
    <property type="entry name" value="Uncharacterized protein, isoform A"/>
    <property type="match status" value="1"/>
</dbReference>
<dbReference type="GO" id="GO:0005634">
    <property type="term" value="C:nucleus"/>
    <property type="evidence" value="ECO:0007669"/>
    <property type="project" value="TreeGrafter"/>
</dbReference>
<evidence type="ECO:0000259" key="1">
    <source>
        <dbReference type="Pfam" id="PF22749"/>
    </source>
</evidence>
<dbReference type="EnsemblMetazoa" id="AAEL006918-RC">
    <property type="protein sequence ID" value="AAEL006918-PC"/>
    <property type="gene ID" value="AAEL006918"/>
</dbReference>
<dbReference type="Gene3D" id="3.40.50.1820">
    <property type="entry name" value="alpha/beta hydrolase"/>
    <property type="match status" value="1"/>
</dbReference>
<organism evidence="2 3">
    <name type="scientific">Aedes aegypti</name>
    <name type="common">Yellowfever mosquito</name>
    <name type="synonym">Culex aegypti</name>
    <dbReference type="NCBI Taxonomy" id="7159"/>
    <lineage>
        <taxon>Eukaryota</taxon>
        <taxon>Metazoa</taxon>
        <taxon>Ecdysozoa</taxon>
        <taxon>Arthropoda</taxon>
        <taxon>Hexapoda</taxon>
        <taxon>Insecta</taxon>
        <taxon>Pterygota</taxon>
        <taxon>Neoptera</taxon>
        <taxon>Endopterygota</taxon>
        <taxon>Diptera</taxon>
        <taxon>Nematocera</taxon>
        <taxon>Culicoidea</taxon>
        <taxon>Culicidae</taxon>
        <taxon>Culicinae</taxon>
        <taxon>Aedini</taxon>
        <taxon>Aedes</taxon>
        <taxon>Stegomyia</taxon>
    </lineage>
</organism>
<gene>
    <name evidence="2" type="primary">5568508</name>
</gene>
<sequence>MHFGAFLVISVVGVGAKPSASLLCGCVALINNPVKSLVNASSGSDKRMFSSSSGKARTFPTTLEGFGYGFNEDGKLKRIDKETGKLTEKGFDFNIYTSAQENQAHYEALGETITDAVYERLEKNVGMKKLFLPDDVPQEEATFIFSTTDKLNKSKKLLVLIHGSGVVRAGQWARSLIINHSMESGTQIPYINKGRELGYEVLLTNTNDNYRKVAGGGTKGIKGSRNPTEHAVSVFEKYIIPSEPEAVAIVAHSYGGVVTVELAQKFPQFFKEKVFAVGFTDSVHSSSLVPEVLIPIGRNWVTSKEPLDTTLTISKRDLPRYSAGHIKHEMTSYSCMDALFKFFEQRYEQFKGDADSSGPDTKKPKSEL</sequence>
<dbReference type="InterPro" id="IPR053858">
    <property type="entry name" value="Arb2_dom"/>
</dbReference>
<evidence type="ECO:0000313" key="3">
    <source>
        <dbReference type="Proteomes" id="UP000008820"/>
    </source>
</evidence>
<dbReference type="InterPro" id="IPR048263">
    <property type="entry name" value="Arb2"/>
</dbReference>
<dbReference type="PANTHER" id="PTHR21357:SF4">
    <property type="entry name" value="FAM172 FAMILY PROTEIN HOMOLOG CG10038"/>
    <property type="match status" value="1"/>
</dbReference>
<dbReference type="GO" id="GO:0031048">
    <property type="term" value="P:regulatory ncRNA-mediated heterochromatin formation"/>
    <property type="evidence" value="ECO:0007669"/>
    <property type="project" value="TreeGrafter"/>
</dbReference>
<reference evidence="2" key="2">
    <citation type="submission" date="2020-05" db="UniProtKB">
        <authorList>
            <consortium name="EnsemblMetazoa"/>
        </authorList>
    </citation>
    <scope>IDENTIFICATION</scope>
    <source>
        <strain evidence="2">LVP_AGWG</strain>
    </source>
</reference>
<feature type="domain" description="Arb2" evidence="1">
    <location>
        <begin position="59"/>
        <end position="307"/>
    </location>
</feature>
<proteinExistence type="predicted"/>
<evidence type="ECO:0000313" key="2">
    <source>
        <dbReference type="EnsemblMetazoa" id="AAEL006918-PC"/>
    </source>
</evidence>
<name>A0A6I8TDS7_AEDAE</name>
<dbReference type="InterPro" id="IPR029058">
    <property type="entry name" value="AB_hydrolase_fold"/>
</dbReference>
<reference evidence="2 3" key="1">
    <citation type="submission" date="2017-06" db="EMBL/GenBank/DDBJ databases">
        <title>Aedes aegypti genome working group (AGWG) sequencing and assembly.</title>
        <authorList>
            <consortium name="Aedes aegypti Genome Working Group (AGWG)"/>
            <person name="Matthews B.J."/>
        </authorList>
    </citation>
    <scope>NUCLEOTIDE SEQUENCE [LARGE SCALE GENOMIC DNA]</scope>
    <source>
        <strain evidence="2 3">LVP_AGWG</strain>
    </source>
</reference>
<dbReference type="PANTHER" id="PTHR21357">
    <property type="entry name" value="FAM172 FAMILY PROTEIN HOMOLOG CG10038"/>
    <property type="match status" value="1"/>
</dbReference>
<dbReference type="InParanoid" id="A0A6I8TDS7"/>
<dbReference type="SUPFAM" id="SSF53474">
    <property type="entry name" value="alpha/beta-Hydrolases"/>
    <property type="match status" value="1"/>
</dbReference>
<protein>
    <recommendedName>
        <fullName evidence="1">Arb2 domain-containing protein</fullName>
    </recommendedName>
</protein>
<dbReference type="GO" id="GO:0035197">
    <property type="term" value="F:siRNA binding"/>
    <property type="evidence" value="ECO:0007669"/>
    <property type="project" value="TreeGrafter"/>
</dbReference>
<keyword evidence="3" id="KW-1185">Reference proteome</keyword>